<keyword evidence="2" id="KW-0378">Hydrolase</keyword>
<dbReference type="EMBL" id="MDHN01000029">
    <property type="protein sequence ID" value="OFC70248.1"/>
    <property type="molecule type" value="Genomic_DNA"/>
</dbReference>
<comment type="caution">
    <text evidence="4">The sequence shown here is derived from an EMBL/GenBank/DDBJ whole genome shotgun (WGS) entry which is preliminary data.</text>
</comment>
<feature type="domain" description="Phospholipase/carboxylesterase/thioesterase" evidence="3">
    <location>
        <begin position="12"/>
        <end position="221"/>
    </location>
</feature>
<evidence type="ECO:0000256" key="1">
    <source>
        <dbReference type="ARBA" id="ARBA00006499"/>
    </source>
</evidence>
<dbReference type="InterPro" id="IPR029058">
    <property type="entry name" value="AB_hydrolase_fold"/>
</dbReference>
<dbReference type="PANTHER" id="PTHR10655">
    <property type="entry name" value="LYSOPHOSPHOLIPASE-RELATED"/>
    <property type="match status" value="1"/>
</dbReference>
<evidence type="ECO:0000259" key="3">
    <source>
        <dbReference type="Pfam" id="PF02230"/>
    </source>
</evidence>
<sequence length="223" mass="24422">MTAELLPYVEVNTGENPQACVIWLHGLGDSGNGFAPIVPELHLPESMAVRFLFPHAPERAVTINNGMVMRAWYDIKSFDLDNRADLTGVLESMEQVNALVEAQHEAGFAYDKIVLAGFSQGGVIALHLGSRIKHKIAGIMALSTYMCKPELLAEEAAQENKVTPVMMAHGVQDPVVPVALGKMAFDALEQNGFSATWQTYTMQHSVCLQEVEDISTWLQKVLA</sequence>
<evidence type="ECO:0000313" key="5">
    <source>
        <dbReference type="Proteomes" id="UP000175691"/>
    </source>
</evidence>
<dbReference type="Proteomes" id="UP000175691">
    <property type="component" value="Unassembled WGS sequence"/>
</dbReference>
<dbReference type="OrthoDB" id="9801763at2"/>
<dbReference type="PANTHER" id="PTHR10655:SF17">
    <property type="entry name" value="LYSOPHOSPHOLIPASE-LIKE PROTEIN 1"/>
    <property type="match status" value="1"/>
</dbReference>
<accession>A0A1E7Z9P2</accession>
<dbReference type="AlphaFoldDB" id="A0A1E7Z9P2"/>
<evidence type="ECO:0000256" key="2">
    <source>
        <dbReference type="ARBA" id="ARBA00022801"/>
    </source>
</evidence>
<dbReference type="Gene3D" id="3.40.50.1820">
    <property type="entry name" value="alpha/beta hydrolase"/>
    <property type="match status" value="1"/>
</dbReference>
<dbReference type="STRING" id="1656094.BFC18_13785"/>
<protein>
    <submittedName>
        <fullName evidence="4">Carboxylesterase</fullName>
    </submittedName>
</protein>
<comment type="similarity">
    <text evidence="1">Belongs to the AB hydrolase superfamily. AB hydrolase 2 family.</text>
</comment>
<reference evidence="4 5" key="1">
    <citation type="submission" date="2016-08" db="EMBL/GenBank/DDBJ databases">
        <authorList>
            <person name="Seilhamer J.J."/>
        </authorList>
    </citation>
    <scope>NUCLEOTIDE SEQUENCE [LARGE SCALE GENOMIC DNA]</scope>
    <source>
        <strain evidence="4 5">KCTC 42603</strain>
    </source>
</reference>
<dbReference type="InterPro" id="IPR003140">
    <property type="entry name" value="PLipase/COase/thioEstase"/>
</dbReference>
<dbReference type="Pfam" id="PF02230">
    <property type="entry name" value="Abhydrolase_2"/>
    <property type="match status" value="1"/>
</dbReference>
<dbReference type="SUPFAM" id="SSF53474">
    <property type="entry name" value="alpha/beta-Hydrolases"/>
    <property type="match status" value="1"/>
</dbReference>
<keyword evidence="5" id="KW-1185">Reference proteome</keyword>
<proteinExistence type="inferred from homology"/>
<dbReference type="InterPro" id="IPR050565">
    <property type="entry name" value="LYPA1-2/EST-like"/>
</dbReference>
<evidence type="ECO:0000313" key="4">
    <source>
        <dbReference type="EMBL" id="OFC70248.1"/>
    </source>
</evidence>
<name>A0A1E7Z9P2_9ALTE</name>
<dbReference type="GO" id="GO:0016787">
    <property type="term" value="F:hydrolase activity"/>
    <property type="evidence" value="ECO:0007669"/>
    <property type="project" value="UniProtKB-KW"/>
</dbReference>
<gene>
    <name evidence="4" type="ORF">BFC18_13785</name>
</gene>
<dbReference type="RefSeq" id="WP_070125891.1">
    <property type="nucleotide sequence ID" value="NZ_MDHN01000029.1"/>
</dbReference>
<organism evidence="4 5">
    <name type="scientific">Alteromonas confluentis</name>
    <dbReference type="NCBI Taxonomy" id="1656094"/>
    <lineage>
        <taxon>Bacteria</taxon>
        <taxon>Pseudomonadati</taxon>
        <taxon>Pseudomonadota</taxon>
        <taxon>Gammaproteobacteria</taxon>
        <taxon>Alteromonadales</taxon>
        <taxon>Alteromonadaceae</taxon>
        <taxon>Alteromonas/Salinimonas group</taxon>
        <taxon>Alteromonas</taxon>
    </lineage>
</organism>